<keyword evidence="3 8" id="KW-0812">Transmembrane</keyword>
<dbReference type="EMBL" id="UZAE01013076">
    <property type="protein sequence ID" value="VDO08071.1"/>
    <property type="molecule type" value="Genomic_DNA"/>
</dbReference>
<accession>A0A0R3TS86</accession>
<evidence type="ECO:0000256" key="5">
    <source>
        <dbReference type="ARBA" id="ARBA00022824"/>
    </source>
</evidence>
<comment type="subcellular location">
    <subcellularLocation>
        <location evidence="1">Endoplasmic reticulum membrane</location>
        <topology evidence="1">Multi-pass membrane protein</topology>
    </subcellularLocation>
</comment>
<dbReference type="PANTHER" id="PTHR12174:SF23">
    <property type="entry name" value="MINOR HISTOCOMPATIBILITY ANTIGEN H13"/>
    <property type="match status" value="1"/>
</dbReference>
<evidence type="ECO:0000256" key="2">
    <source>
        <dbReference type="ARBA" id="ARBA00006859"/>
    </source>
</evidence>
<evidence type="ECO:0000256" key="3">
    <source>
        <dbReference type="ARBA" id="ARBA00022692"/>
    </source>
</evidence>
<feature type="transmembrane region" description="Helical" evidence="8">
    <location>
        <begin position="97"/>
        <end position="115"/>
    </location>
</feature>
<evidence type="ECO:0000256" key="6">
    <source>
        <dbReference type="ARBA" id="ARBA00022989"/>
    </source>
</evidence>
<dbReference type="InterPro" id="IPR006639">
    <property type="entry name" value="Preselin/SPP"/>
</dbReference>
<dbReference type="Pfam" id="PF04258">
    <property type="entry name" value="Peptidase_A22B"/>
    <property type="match status" value="1"/>
</dbReference>
<proteinExistence type="inferred from homology"/>
<feature type="transmembrane region" description="Helical" evidence="8">
    <location>
        <begin position="314"/>
        <end position="332"/>
    </location>
</feature>
<feature type="transmembrane region" description="Helical" evidence="8">
    <location>
        <begin position="248"/>
        <end position="273"/>
    </location>
</feature>
<feature type="transmembrane region" description="Helical" evidence="8">
    <location>
        <begin position="69"/>
        <end position="91"/>
    </location>
</feature>
<dbReference type="GO" id="GO:0098554">
    <property type="term" value="C:cytoplasmic side of endoplasmic reticulum membrane"/>
    <property type="evidence" value="ECO:0007669"/>
    <property type="project" value="TreeGrafter"/>
</dbReference>
<dbReference type="InterPro" id="IPR007369">
    <property type="entry name" value="Peptidase_A22B_SPP"/>
</dbReference>
<protein>
    <submittedName>
        <fullName evidence="11">Minor histocompatibility antigen H13</fullName>
    </submittedName>
</protein>
<dbReference type="GO" id="GO:0006465">
    <property type="term" value="P:signal peptide processing"/>
    <property type="evidence" value="ECO:0007669"/>
    <property type="project" value="TreeGrafter"/>
</dbReference>
<keyword evidence="10" id="KW-1185">Reference proteome</keyword>
<sequence>MDEVDSLMNETVANNSTVAFTPDAGISSAALFFMAIIPIYIGCHKSIKAVEESMKQESSELTVLKPKEVAMFPVIASCTLFGIFLVFKVIAAEHINMLLSVYSFILGCQTVFTLSRPLSRLLPNSLSTTRFTLTLRQTHEGDDRDIEDFKFEFDKRDALPFLVAISTSIAYVTTKHWMANNIIGISIAITGIQYLHLDRVINGCILLGGLFVYDIFWVFGTGVMVFVATNFDAPVKVVFPRDFLTKGFLSKNVGMLGLGDIVIPGIFLAILLRFDAKLNRNGSRLYFWTGYIAYIIGLLLTFIFMYTFRHAQPALLYLVPTCLGFPLAMALVRGDFEQLMAYKDIPEEVEARIKALKEENVKKSAQLTHLGHMAKTRRFQRNICRVSGKKAWT</sequence>
<dbReference type="GO" id="GO:0042500">
    <property type="term" value="F:aspartic endopeptidase activity, intramembrane cleaving"/>
    <property type="evidence" value="ECO:0007669"/>
    <property type="project" value="InterPro"/>
</dbReference>
<dbReference type="Proteomes" id="UP000278807">
    <property type="component" value="Unassembled WGS sequence"/>
</dbReference>
<keyword evidence="6 8" id="KW-1133">Transmembrane helix</keyword>
<name>A0A0R3TS86_RODNA</name>
<gene>
    <name evidence="9" type="ORF">HNAJ_LOCUS10492</name>
</gene>
<feature type="transmembrane region" description="Helical" evidence="8">
    <location>
        <begin position="180"/>
        <end position="197"/>
    </location>
</feature>
<evidence type="ECO:0000256" key="8">
    <source>
        <dbReference type="SAM" id="Phobius"/>
    </source>
</evidence>
<organism evidence="11">
    <name type="scientific">Rodentolepis nana</name>
    <name type="common">Dwarf tapeworm</name>
    <name type="synonym">Hymenolepis nana</name>
    <dbReference type="NCBI Taxonomy" id="102285"/>
    <lineage>
        <taxon>Eukaryota</taxon>
        <taxon>Metazoa</taxon>
        <taxon>Spiralia</taxon>
        <taxon>Lophotrochozoa</taxon>
        <taxon>Platyhelminthes</taxon>
        <taxon>Cestoda</taxon>
        <taxon>Eucestoda</taxon>
        <taxon>Cyclophyllidea</taxon>
        <taxon>Hymenolepididae</taxon>
        <taxon>Rodentolepis</taxon>
    </lineage>
</organism>
<comment type="similarity">
    <text evidence="2">Belongs to the peptidase A22B family.</text>
</comment>
<dbReference type="SMART" id="SM00730">
    <property type="entry name" value="PSN"/>
    <property type="match status" value="1"/>
</dbReference>
<dbReference type="STRING" id="102285.A0A0R3TS86"/>
<feature type="transmembrane region" description="Helical" evidence="8">
    <location>
        <begin position="285"/>
        <end position="308"/>
    </location>
</feature>
<evidence type="ECO:0000313" key="10">
    <source>
        <dbReference type="Proteomes" id="UP000278807"/>
    </source>
</evidence>
<keyword evidence="7 8" id="KW-0472">Membrane</keyword>
<reference evidence="9 10" key="2">
    <citation type="submission" date="2018-11" db="EMBL/GenBank/DDBJ databases">
        <authorList>
            <consortium name="Pathogen Informatics"/>
        </authorList>
    </citation>
    <scope>NUCLEOTIDE SEQUENCE [LARGE SCALE GENOMIC DNA]</scope>
</reference>
<keyword evidence="5" id="KW-0256">Endoplasmic reticulum</keyword>
<evidence type="ECO:0000256" key="7">
    <source>
        <dbReference type="ARBA" id="ARBA00023136"/>
    </source>
</evidence>
<feature type="transmembrane region" description="Helical" evidence="8">
    <location>
        <begin position="24"/>
        <end position="43"/>
    </location>
</feature>
<reference evidence="11" key="1">
    <citation type="submission" date="2017-02" db="UniProtKB">
        <authorList>
            <consortium name="WormBaseParasite"/>
        </authorList>
    </citation>
    <scope>IDENTIFICATION</scope>
</reference>
<evidence type="ECO:0000256" key="4">
    <source>
        <dbReference type="ARBA" id="ARBA00022801"/>
    </source>
</evidence>
<dbReference type="GO" id="GO:0033619">
    <property type="term" value="P:membrane protein proteolysis"/>
    <property type="evidence" value="ECO:0007669"/>
    <property type="project" value="TreeGrafter"/>
</dbReference>
<dbReference type="GO" id="GO:0098553">
    <property type="term" value="C:lumenal side of endoplasmic reticulum membrane"/>
    <property type="evidence" value="ECO:0007669"/>
    <property type="project" value="TreeGrafter"/>
</dbReference>
<keyword evidence="4" id="KW-0378">Hydrolase</keyword>
<dbReference type="PANTHER" id="PTHR12174">
    <property type="entry name" value="SIGNAL PEPTIDE PEPTIDASE"/>
    <property type="match status" value="1"/>
</dbReference>
<dbReference type="AlphaFoldDB" id="A0A0R3TS86"/>
<evidence type="ECO:0000313" key="9">
    <source>
        <dbReference type="EMBL" id="VDO08071.1"/>
    </source>
</evidence>
<dbReference type="WBParaSite" id="HNAJ_0001049701-mRNA-1">
    <property type="protein sequence ID" value="HNAJ_0001049701-mRNA-1"/>
    <property type="gene ID" value="HNAJ_0001049701"/>
</dbReference>
<evidence type="ECO:0000313" key="11">
    <source>
        <dbReference type="WBParaSite" id="HNAJ_0001049701-mRNA-1"/>
    </source>
</evidence>
<feature type="transmembrane region" description="Helical" evidence="8">
    <location>
        <begin position="204"/>
        <end position="228"/>
    </location>
</feature>
<evidence type="ECO:0000256" key="1">
    <source>
        <dbReference type="ARBA" id="ARBA00004477"/>
    </source>
</evidence>
<dbReference type="OrthoDB" id="29661at2759"/>